<sequence length="325" mass="36998">MRNLKKSRDGDADDSSSINRLPDEIILQIINKIIDFKSLCVCYLVSRRFSSIVLQVDAISFTAPCIYLNIPDKNAVSDISPSGSFPPLISSFYGESFLSANRFFRNFKGVKSLCIELPSSSHRAIGNRFVFKWKVKFSNRVESFIFLSQDSVCDKDGFYLNGNGEEEEEDNELFSDSFKQKRQVSFECLMDVLAWHLMLLYLVNDLPMLEEVSITDSGRRGRLSLSGKKLNEVKEWVHSASETELDRVEIPDMVSKCYIPVLKLPVSGYVMRGVFITIMEVKDLQGENNGLMNNEDGFEDKEEAAYTEAVMEILKNHKGNLSRLR</sequence>
<reference evidence="2 3" key="1">
    <citation type="journal article" date="2017" name="Nat. Commun.">
        <title>Genome assembly with in vitro proximity ligation data and whole-genome triplication in lettuce.</title>
        <authorList>
            <person name="Reyes-Chin-Wo S."/>
            <person name="Wang Z."/>
            <person name="Yang X."/>
            <person name="Kozik A."/>
            <person name="Arikit S."/>
            <person name="Song C."/>
            <person name="Xia L."/>
            <person name="Froenicke L."/>
            <person name="Lavelle D.O."/>
            <person name="Truco M.J."/>
            <person name="Xia R."/>
            <person name="Zhu S."/>
            <person name="Xu C."/>
            <person name="Xu H."/>
            <person name="Xu X."/>
            <person name="Cox K."/>
            <person name="Korf I."/>
            <person name="Meyers B.C."/>
            <person name="Michelmore R.W."/>
        </authorList>
    </citation>
    <scope>NUCLEOTIDE SEQUENCE [LARGE SCALE GENOMIC DNA]</scope>
    <source>
        <strain evidence="3">cv. Salinas</strain>
        <tissue evidence="2">Seedlings</tissue>
    </source>
</reference>
<dbReference type="InterPro" id="IPR036047">
    <property type="entry name" value="F-box-like_dom_sf"/>
</dbReference>
<protein>
    <recommendedName>
        <fullName evidence="1">F-box domain-containing protein</fullName>
    </recommendedName>
</protein>
<feature type="domain" description="F-box" evidence="1">
    <location>
        <begin position="18"/>
        <end position="53"/>
    </location>
</feature>
<keyword evidence="3" id="KW-1185">Reference proteome</keyword>
<dbReference type="InterPro" id="IPR044809">
    <property type="entry name" value="AUF1-like"/>
</dbReference>
<organism evidence="2 3">
    <name type="scientific">Lactuca sativa</name>
    <name type="common">Garden lettuce</name>
    <dbReference type="NCBI Taxonomy" id="4236"/>
    <lineage>
        <taxon>Eukaryota</taxon>
        <taxon>Viridiplantae</taxon>
        <taxon>Streptophyta</taxon>
        <taxon>Embryophyta</taxon>
        <taxon>Tracheophyta</taxon>
        <taxon>Spermatophyta</taxon>
        <taxon>Magnoliopsida</taxon>
        <taxon>eudicotyledons</taxon>
        <taxon>Gunneridae</taxon>
        <taxon>Pentapetalae</taxon>
        <taxon>asterids</taxon>
        <taxon>campanulids</taxon>
        <taxon>Asterales</taxon>
        <taxon>Asteraceae</taxon>
        <taxon>Cichorioideae</taxon>
        <taxon>Cichorieae</taxon>
        <taxon>Lactucinae</taxon>
        <taxon>Lactuca</taxon>
    </lineage>
</organism>
<dbReference type="OrthoDB" id="812961at2759"/>
<dbReference type="SUPFAM" id="SSF81383">
    <property type="entry name" value="F-box domain"/>
    <property type="match status" value="1"/>
</dbReference>
<proteinExistence type="predicted"/>
<evidence type="ECO:0000313" key="3">
    <source>
        <dbReference type="Proteomes" id="UP000235145"/>
    </source>
</evidence>
<evidence type="ECO:0000313" key="2">
    <source>
        <dbReference type="EMBL" id="KAJ0218577.1"/>
    </source>
</evidence>
<comment type="caution">
    <text evidence="2">The sequence shown here is derived from an EMBL/GenBank/DDBJ whole genome shotgun (WGS) entry which is preliminary data.</text>
</comment>
<dbReference type="AlphaFoldDB" id="A0A9R1W931"/>
<dbReference type="EMBL" id="NBSK02000003">
    <property type="protein sequence ID" value="KAJ0218577.1"/>
    <property type="molecule type" value="Genomic_DNA"/>
</dbReference>
<dbReference type="Proteomes" id="UP000235145">
    <property type="component" value="Unassembled WGS sequence"/>
</dbReference>
<accession>A0A9R1W931</accession>
<gene>
    <name evidence="2" type="ORF">LSAT_V11C300147110</name>
</gene>
<evidence type="ECO:0000259" key="1">
    <source>
        <dbReference type="Pfam" id="PF12937"/>
    </source>
</evidence>
<dbReference type="Gramene" id="rna-gnl|WGS:NBSK|LSAT_3X113520_mrna">
    <property type="protein sequence ID" value="cds-PLY68265.1"/>
    <property type="gene ID" value="gene-LSAT_3X113520"/>
</dbReference>
<dbReference type="Gene3D" id="1.20.1280.50">
    <property type="match status" value="1"/>
</dbReference>
<dbReference type="InterPro" id="IPR001810">
    <property type="entry name" value="F-box_dom"/>
</dbReference>
<dbReference type="Pfam" id="PF12937">
    <property type="entry name" value="F-box-like"/>
    <property type="match status" value="1"/>
</dbReference>
<dbReference type="PANTHER" id="PTHR31215">
    <property type="entry name" value="OS05G0510400 PROTEIN-RELATED"/>
    <property type="match status" value="1"/>
</dbReference>
<name>A0A9R1W931_LACSA</name>